<dbReference type="AlphaFoldDB" id="A0A8X6GKK1"/>
<accession>A0A8X6GKK1</accession>
<evidence type="ECO:0000313" key="2">
    <source>
        <dbReference type="Proteomes" id="UP000887116"/>
    </source>
</evidence>
<evidence type="ECO:0000313" key="1">
    <source>
        <dbReference type="EMBL" id="GFR06272.1"/>
    </source>
</evidence>
<dbReference type="EMBL" id="BMAO01025976">
    <property type="protein sequence ID" value="GFR06272.1"/>
    <property type="molecule type" value="Genomic_DNA"/>
</dbReference>
<organism evidence="1 2">
    <name type="scientific">Trichonephila clavata</name>
    <name type="common">Joro spider</name>
    <name type="synonym">Nephila clavata</name>
    <dbReference type="NCBI Taxonomy" id="2740835"/>
    <lineage>
        <taxon>Eukaryota</taxon>
        <taxon>Metazoa</taxon>
        <taxon>Ecdysozoa</taxon>
        <taxon>Arthropoda</taxon>
        <taxon>Chelicerata</taxon>
        <taxon>Arachnida</taxon>
        <taxon>Araneae</taxon>
        <taxon>Araneomorphae</taxon>
        <taxon>Entelegynae</taxon>
        <taxon>Araneoidea</taxon>
        <taxon>Nephilidae</taxon>
        <taxon>Trichonephila</taxon>
    </lineage>
</organism>
<reference evidence="1" key="1">
    <citation type="submission" date="2020-07" db="EMBL/GenBank/DDBJ databases">
        <title>Multicomponent nature underlies the extraordinary mechanical properties of spider dragline silk.</title>
        <authorList>
            <person name="Kono N."/>
            <person name="Nakamura H."/>
            <person name="Mori M."/>
            <person name="Yoshida Y."/>
            <person name="Ohtoshi R."/>
            <person name="Malay A.D."/>
            <person name="Moran D.A.P."/>
            <person name="Tomita M."/>
            <person name="Numata K."/>
            <person name="Arakawa K."/>
        </authorList>
    </citation>
    <scope>NUCLEOTIDE SEQUENCE</scope>
</reference>
<gene>
    <name evidence="1" type="ORF">TNCT_453881</name>
</gene>
<proteinExistence type="predicted"/>
<name>A0A8X6GKK1_TRICU</name>
<protein>
    <submittedName>
        <fullName evidence="1">Uncharacterized protein</fullName>
    </submittedName>
</protein>
<keyword evidence="2" id="KW-1185">Reference proteome</keyword>
<comment type="caution">
    <text evidence="1">The sequence shown here is derived from an EMBL/GenBank/DDBJ whole genome shotgun (WGS) entry which is preliminary data.</text>
</comment>
<dbReference type="OrthoDB" id="416987at2759"/>
<dbReference type="Proteomes" id="UP000887116">
    <property type="component" value="Unassembled WGS sequence"/>
</dbReference>
<sequence>MPYVAPRDRFSNCFPLVKKGGSYIGTAEVCVLGVSSRPFLQKASIMHLLGNCQPLHKEVAQKLKHSFYTGNCGFGVFNTDEPDRFIKHAKLIMLKVCFNLRGFESNAAGKTA</sequence>